<dbReference type="SUPFAM" id="SSF49899">
    <property type="entry name" value="Concanavalin A-like lectins/glucanases"/>
    <property type="match status" value="1"/>
</dbReference>
<dbReference type="Proteomes" id="UP000311919">
    <property type="component" value="Unassembled WGS sequence"/>
</dbReference>
<dbReference type="SUPFAM" id="SSF49313">
    <property type="entry name" value="Cadherin-like"/>
    <property type="match status" value="1"/>
</dbReference>
<evidence type="ECO:0000313" key="4">
    <source>
        <dbReference type="EMBL" id="TNN19591.1"/>
    </source>
</evidence>
<feature type="chain" id="PRO_5021279400" evidence="3">
    <location>
        <begin position="34"/>
        <end position="1264"/>
    </location>
</feature>
<dbReference type="GO" id="GO:0051965">
    <property type="term" value="P:positive regulation of synapse assembly"/>
    <property type="evidence" value="ECO:0007669"/>
    <property type="project" value="TreeGrafter"/>
</dbReference>
<feature type="signal peptide" evidence="3">
    <location>
        <begin position="1"/>
        <end position="33"/>
    </location>
</feature>
<keyword evidence="2" id="KW-0812">Transmembrane</keyword>
<keyword evidence="2" id="KW-0472">Membrane</keyword>
<feature type="region of interest" description="Disordered" evidence="1">
    <location>
        <begin position="798"/>
        <end position="826"/>
    </location>
</feature>
<accession>A0A4Z2DSS7</accession>
<dbReference type="GO" id="GO:0050806">
    <property type="term" value="P:positive regulation of synaptic transmission"/>
    <property type="evidence" value="ECO:0007669"/>
    <property type="project" value="TreeGrafter"/>
</dbReference>
<dbReference type="GO" id="GO:0045211">
    <property type="term" value="C:postsynaptic membrane"/>
    <property type="evidence" value="ECO:0007669"/>
    <property type="project" value="TreeGrafter"/>
</dbReference>
<feature type="region of interest" description="Disordered" evidence="1">
    <location>
        <begin position="1239"/>
        <end position="1264"/>
    </location>
</feature>
<keyword evidence="3" id="KW-0732">Signal</keyword>
<dbReference type="GO" id="GO:0009986">
    <property type="term" value="C:cell surface"/>
    <property type="evidence" value="ECO:0007669"/>
    <property type="project" value="TreeGrafter"/>
</dbReference>
<dbReference type="GO" id="GO:0005509">
    <property type="term" value="F:calcium ion binding"/>
    <property type="evidence" value="ECO:0007669"/>
    <property type="project" value="InterPro"/>
</dbReference>
<keyword evidence="5" id="KW-1185">Reference proteome</keyword>
<dbReference type="STRING" id="6182.A0A4Z2DSS7"/>
<proteinExistence type="predicted"/>
<dbReference type="PANTHER" id="PTHR14139">
    <property type="entry name" value="CALSYNTENIN"/>
    <property type="match status" value="1"/>
</dbReference>
<comment type="caution">
    <text evidence="4">The sequence shown here is derived from an EMBL/GenBank/DDBJ whole genome shotgun (WGS) entry which is preliminary data.</text>
</comment>
<evidence type="ECO:0000256" key="2">
    <source>
        <dbReference type="SAM" id="Phobius"/>
    </source>
</evidence>
<name>A0A4Z2DSS7_SCHJA</name>
<dbReference type="InterPro" id="IPR015919">
    <property type="entry name" value="Cadherin-like_sf"/>
</dbReference>
<dbReference type="EMBL" id="SKCS01000041">
    <property type="protein sequence ID" value="TNN19591.1"/>
    <property type="molecule type" value="Genomic_DNA"/>
</dbReference>
<dbReference type="Gene3D" id="2.60.40.60">
    <property type="entry name" value="Cadherins"/>
    <property type="match status" value="1"/>
</dbReference>
<dbReference type="InterPro" id="IPR013320">
    <property type="entry name" value="ConA-like_dom_sf"/>
</dbReference>
<evidence type="ECO:0000313" key="5">
    <source>
        <dbReference type="Proteomes" id="UP000311919"/>
    </source>
</evidence>
<protein>
    <submittedName>
        <fullName evidence="4">Calsyntenin-1</fullName>
    </submittedName>
</protein>
<sequence length="1264" mass="145505">MRYIKCTRLLRENCMKFHLVCISLFHLLVFGQCELSWNFPSSSTEVFHAYVNEKTHTIQVFPAIQVKLTNGSKLCSISLLASGRNNVPNFINANILDHQKGNGYLTFNETLYHASESFGSFEARTGFYHLRIIAEDCSNPPKSTTSWPITFEHIRSDLPIWSKTKYEFDIDSLHIPGYEVGKVTAYASTLNITDNNNNPLYGDDTGMCSYTIQDSSYSFAINGHGVIRSLIRFNNHTDSLYEFNVTGYDCHLPVPYSSTVPVKVYVKAICVSQWNGIPKEIAYSALSDPYPIASNAKFSICPQRNTYTTNGVSKDVNTYDDEIQEATMEYDYCPIEQVTIRMKILWSKEDIIIDDNNDQTIQSSSSSTGSSTSQCDLDHYSLLANRKTCIGSSRNKTIDLLPDISEQYRSNQQLNNYNHLNLPIIETIKGLNNLPKINTKGYPSGIYYFNGSTQFDLNQFNKFHKLHRFDNESFTINFWMKHSPTFNRQYENNLFNGRENILCSSDEYEKNRHHFAVFLHNCKLVVLIRREPNNESSISDSTQLIPSQWRFDVDEVCDSNWHHYSLTYHPPKLKSVNDQNEFTSRSESNIELQLYLDGQLVPNNAELVQIAENMPMVHLSSRNHEFVRTSVGACWHGRSAQFTQHFVGYLAGLIFTHGYIQSEEELLCLTNCEPHLFIDDPTFNLNNNRFDTTNIRNSHLNSIIIQAKNLHELSNILRKVTFYNPRLQYKPRNRPEPVAIQLNTMFTYSTDCEIPSIFNQVILISPLPPTKQTLGSLDKFNSNIQMNHQLGTRFSQHHHPYFQPQQPQQQQQLNPPEYEQKHQEKLPEKLATIDSSKSIEPNQSLQTNNFDRILTSSPTISLILFNTEYNENMNKTFTMKNITFDKLSSGVYIFPDITLMWKTSPELLKLHDASSEFEQTITSCTIELCKSESVNKITLTISEFILLNPDYLKNGINAFQHFNGFIIHGSSGILSYMNALKHVQWLSKDENNNINKRCFNVSCEAMVQIIEGDKLVMRKIYSNSIQSEFNVYHGKSAHSPSFISPIEQHYSTRLPLRPKPRIVNKRHISDFQPIQQSENETDGWNKGILLLISSSVLAVLVLLFVAIKRISRVHLKSNQLKSQTQNLHMLPCDINALKQIYGNQQMNEFQNGRMLRNSKSIEHNSPIIVHHQQENELNHQLLRVTPNPIINQSDMKEYESKTILLDEKRYDVNLNMASSKLMSPIVTNPRIEFYENPLRSDQEDDDDLQCSCSEHDADDENFKN</sequence>
<reference evidence="4 5" key="1">
    <citation type="submission" date="2019-03" db="EMBL/GenBank/DDBJ databases">
        <title>An improved genome assembly of the fluke Schistosoma japonicum.</title>
        <authorList>
            <person name="Hu W."/>
            <person name="Luo F."/>
            <person name="Yin M."/>
            <person name="Mo X."/>
            <person name="Sun C."/>
            <person name="Wu Q."/>
            <person name="Zhu B."/>
            <person name="Xiang M."/>
            <person name="Wang J."/>
            <person name="Wang Y."/>
            <person name="Zhang T."/>
            <person name="Xu B."/>
            <person name="Zheng H."/>
            <person name="Feng Z."/>
        </authorList>
    </citation>
    <scope>NUCLEOTIDE SEQUENCE [LARGE SCALE GENOMIC DNA]</scope>
    <source>
        <strain evidence="4">HuSjv2</strain>
        <tissue evidence="4">Worms</tissue>
    </source>
</reference>
<evidence type="ECO:0000256" key="1">
    <source>
        <dbReference type="SAM" id="MobiDB-lite"/>
    </source>
</evidence>
<feature type="transmembrane region" description="Helical" evidence="2">
    <location>
        <begin position="1087"/>
        <end position="1107"/>
    </location>
</feature>
<evidence type="ECO:0000256" key="3">
    <source>
        <dbReference type="SAM" id="SignalP"/>
    </source>
</evidence>
<dbReference type="PANTHER" id="PTHR14139:SF2">
    <property type="entry name" value="CALSYNTENIN-1"/>
    <property type="match status" value="1"/>
</dbReference>
<dbReference type="OrthoDB" id="10012272at2759"/>
<gene>
    <name evidence="4" type="ORF">EWB00_007060</name>
</gene>
<feature type="compositionally biased region" description="Low complexity" evidence="1">
    <location>
        <begin position="801"/>
        <end position="812"/>
    </location>
</feature>
<dbReference type="CDD" id="cd11304">
    <property type="entry name" value="Cadherin_repeat"/>
    <property type="match status" value="1"/>
</dbReference>
<keyword evidence="2" id="KW-1133">Transmembrane helix</keyword>
<dbReference type="AlphaFoldDB" id="A0A4Z2DSS7"/>
<dbReference type="Gene3D" id="2.60.120.200">
    <property type="match status" value="1"/>
</dbReference>
<organism evidence="4 5">
    <name type="scientific">Schistosoma japonicum</name>
    <name type="common">Blood fluke</name>
    <dbReference type="NCBI Taxonomy" id="6182"/>
    <lineage>
        <taxon>Eukaryota</taxon>
        <taxon>Metazoa</taxon>
        <taxon>Spiralia</taxon>
        <taxon>Lophotrochozoa</taxon>
        <taxon>Platyhelminthes</taxon>
        <taxon>Trematoda</taxon>
        <taxon>Digenea</taxon>
        <taxon>Strigeidida</taxon>
        <taxon>Schistosomatoidea</taxon>
        <taxon>Schistosomatidae</taxon>
        <taxon>Schistosoma</taxon>
    </lineage>
</organism>